<evidence type="ECO:0000256" key="1">
    <source>
        <dbReference type="ARBA" id="ARBA00004141"/>
    </source>
</evidence>
<comment type="caution">
    <text evidence="7">The sequence shown here is derived from an EMBL/GenBank/DDBJ whole genome shotgun (WGS) entry which is preliminary data.</text>
</comment>
<accession>A0ABS2NNH9</accession>
<keyword evidence="2 5" id="KW-0812">Transmembrane</keyword>
<feature type="transmembrane region" description="Helical" evidence="5">
    <location>
        <begin position="313"/>
        <end position="335"/>
    </location>
</feature>
<evidence type="ECO:0000313" key="8">
    <source>
        <dbReference type="Proteomes" id="UP001314796"/>
    </source>
</evidence>
<evidence type="ECO:0000259" key="6">
    <source>
        <dbReference type="Pfam" id="PF12698"/>
    </source>
</evidence>
<name>A0ABS2NNH9_9FIRM</name>
<feature type="transmembrane region" description="Helical" evidence="5">
    <location>
        <begin position="158"/>
        <end position="181"/>
    </location>
</feature>
<evidence type="ECO:0000313" key="7">
    <source>
        <dbReference type="EMBL" id="MBM7614464.1"/>
    </source>
</evidence>
<dbReference type="RefSeq" id="WP_204400727.1">
    <property type="nucleotide sequence ID" value="NZ_JAFBEE010000004.1"/>
</dbReference>
<reference evidence="7 8" key="1">
    <citation type="submission" date="2021-01" db="EMBL/GenBank/DDBJ databases">
        <title>Genomic Encyclopedia of Type Strains, Phase IV (KMG-IV): sequencing the most valuable type-strain genomes for metagenomic binning, comparative biology and taxonomic classification.</title>
        <authorList>
            <person name="Goeker M."/>
        </authorList>
    </citation>
    <scope>NUCLEOTIDE SEQUENCE [LARGE SCALE GENOMIC DNA]</scope>
    <source>
        <strain evidence="7 8">DSM 25890</strain>
    </source>
</reference>
<keyword evidence="4 5" id="KW-0472">Membrane</keyword>
<feature type="domain" description="ABC-2 type transporter transmembrane" evidence="6">
    <location>
        <begin position="21"/>
        <end position="323"/>
    </location>
</feature>
<comment type="subcellular location">
    <subcellularLocation>
        <location evidence="1">Membrane</location>
        <topology evidence="1">Multi-pass membrane protein</topology>
    </subcellularLocation>
</comment>
<proteinExistence type="predicted"/>
<evidence type="ECO:0000256" key="4">
    <source>
        <dbReference type="ARBA" id="ARBA00023136"/>
    </source>
</evidence>
<sequence>MKTFFNLFKKDMVIALRNALVWVLMGTLVLLVVSVKFLIPEDFQQDQAQYIYDNSQGKVLQQIHLQMKEADNLVASREALDQALEDNPYSIGIVYEGTIENPKFTIIHQSQIDPRRQKLIDASLGALVKGIRGVQDEGEYQVKYIRPPGEVIAKNKTAVAALLTFEVLILGFLFIAVFMFQEKNEGSLRAYRISPSGISQYIFSKVSVFLVIGLIYGISFVLLTLGVSVDFVNLSILIILGVTLYTLLGMIVAVYFNNISDWFFAGMGILILNMLPIISYGFPVFAPKWITWIPSYPIIFAFSEVLFPTGRTFASLILMLALGNIVVYGACHLVVESRLMKEGR</sequence>
<keyword evidence="3 5" id="KW-1133">Transmembrane helix</keyword>
<dbReference type="Pfam" id="PF12698">
    <property type="entry name" value="ABC2_membrane_3"/>
    <property type="match status" value="1"/>
</dbReference>
<gene>
    <name evidence="7" type="ORF">JOC73_000975</name>
</gene>
<feature type="transmembrane region" description="Helical" evidence="5">
    <location>
        <begin position="234"/>
        <end position="256"/>
    </location>
</feature>
<dbReference type="Proteomes" id="UP001314796">
    <property type="component" value="Unassembled WGS sequence"/>
</dbReference>
<dbReference type="InterPro" id="IPR013525">
    <property type="entry name" value="ABC2_TM"/>
</dbReference>
<dbReference type="EMBL" id="JAFBEE010000004">
    <property type="protein sequence ID" value="MBM7614464.1"/>
    <property type="molecule type" value="Genomic_DNA"/>
</dbReference>
<evidence type="ECO:0000256" key="2">
    <source>
        <dbReference type="ARBA" id="ARBA00022692"/>
    </source>
</evidence>
<keyword evidence="8" id="KW-1185">Reference proteome</keyword>
<evidence type="ECO:0000256" key="3">
    <source>
        <dbReference type="ARBA" id="ARBA00022989"/>
    </source>
</evidence>
<evidence type="ECO:0000256" key="5">
    <source>
        <dbReference type="SAM" id="Phobius"/>
    </source>
</evidence>
<feature type="transmembrane region" description="Helical" evidence="5">
    <location>
        <begin position="201"/>
        <end position="227"/>
    </location>
</feature>
<organism evidence="7 8">
    <name type="scientific">Alkaliphilus hydrothermalis</name>
    <dbReference type="NCBI Taxonomy" id="1482730"/>
    <lineage>
        <taxon>Bacteria</taxon>
        <taxon>Bacillati</taxon>
        <taxon>Bacillota</taxon>
        <taxon>Clostridia</taxon>
        <taxon>Peptostreptococcales</taxon>
        <taxon>Natronincolaceae</taxon>
        <taxon>Alkaliphilus</taxon>
    </lineage>
</organism>
<feature type="transmembrane region" description="Helical" evidence="5">
    <location>
        <begin position="262"/>
        <end position="282"/>
    </location>
</feature>
<protein>
    <submittedName>
        <fullName evidence="7">ABC-2 type transport system permease protein/fluoroquinolone transport system permease protein</fullName>
    </submittedName>
</protein>
<feature type="transmembrane region" description="Helical" evidence="5">
    <location>
        <begin position="20"/>
        <end position="39"/>
    </location>
</feature>